<evidence type="ECO:0000256" key="5">
    <source>
        <dbReference type="ARBA" id="ARBA00022958"/>
    </source>
</evidence>
<feature type="transmembrane region" description="Helical" evidence="12">
    <location>
        <begin position="135"/>
        <end position="156"/>
    </location>
</feature>
<dbReference type="InterPro" id="IPR004623">
    <property type="entry name" value="KdpA"/>
</dbReference>
<dbReference type="InterPro" id="IPR036388">
    <property type="entry name" value="WH-like_DNA-bd_sf"/>
</dbReference>
<feature type="domain" description="Response regulatory" evidence="13">
    <location>
        <begin position="327"/>
        <end position="445"/>
    </location>
</feature>
<evidence type="ECO:0000259" key="13">
    <source>
        <dbReference type="PROSITE" id="PS50110"/>
    </source>
</evidence>
<name>A0A1I1TUM6_9BURK</name>
<evidence type="ECO:0000256" key="11">
    <source>
        <dbReference type="PROSITE-ProRule" id="PRU01091"/>
    </source>
</evidence>
<evidence type="ECO:0000256" key="8">
    <source>
        <dbReference type="ARBA" id="ARBA00023125"/>
    </source>
</evidence>
<evidence type="ECO:0000256" key="4">
    <source>
        <dbReference type="ARBA" id="ARBA00022692"/>
    </source>
</evidence>
<dbReference type="GO" id="GO:0005886">
    <property type="term" value="C:plasma membrane"/>
    <property type="evidence" value="ECO:0007669"/>
    <property type="project" value="TreeGrafter"/>
</dbReference>
<comment type="caution">
    <text evidence="10">Lacks conserved residue(s) required for the propagation of feature annotation.</text>
</comment>
<keyword evidence="4 12" id="KW-0812">Transmembrane</keyword>
<feature type="domain" description="OmpR/PhoB-type" evidence="14">
    <location>
        <begin position="456"/>
        <end position="555"/>
    </location>
</feature>
<dbReference type="GO" id="GO:0008556">
    <property type="term" value="F:P-type potassium transmembrane transporter activity"/>
    <property type="evidence" value="ECO:0007669"/>
    <property type="project" value="InterPro"/>
</dbReference>
<dbReference type="Gene3D" id="1.10.10.10">
    <property type="entry name" value="Winged helix-like DNA-binding domain superfamily/Winged helix DNA-binding domain"/>
    <property type="match status" value="1"/>
</dbReference>
<dbReference type="RefSeq" id="WP_091876313.1">
    <property type="nucleotide sequence ID" value="NZ_FOLD01000029.1"/>
</dbReference>
<dbReference type="PANTHER" id="PTHR30607:SF2">
    <property type="entry name" value="POTASSIUM-TRANSPORTING ATPASE POTASSIUM-BINDING SUBUNIT"/>
    <property type="match status" value="1"/>
</dbReference>
<feature type="transmembrane region" description="Helical" evidence="12">
    <location>
        <begin position="177"/>
        <end position="195"/>
    </location>
</feature>
<organism evidence="15 16">
    <name type="scientific">Massilia yuzhufengensis</name>
    <dbReference type="NCBI Taxonomy" id="1164594"/>
    <lineage>
        <taxon>Bacteria</taxon>
        <taxon>Pseudomonadati</taxon>
        <taxon>Pseudomonadota</taxon>
        <taxon>Betaproteobacteria</taxon>
        <taxon>Burkholderiales</taxon>
        <taxon>Oxalobacteraceae</taxon>
        <taxon>Telluria group</taxon>
        <taxon>Massilia</taxon>
    </lineage>
</organism>
<evidence type="ECO:0000256" key="7">
    <source>
        <dbReference type="ARBA" id="ARBA00023065"/>
    </source>
</evidence>
<dbReference type="GO" id="GO:0003677">
    <property type="term" value="F:DNA binding"/>
    <property type="evidence" value="ECO:0007669"/>
    <property type="project" value="UniProtKB-UniRule"/>
</dbReference>
<dbReference type="SUPFAM" id="SSF52172">
    <property type="entry name" value="CheY-like"/>
    <property type="match status" value="1"/>
</dbReference>
<evidence type="ECO:0000256" key="9">
    <source>
        <dbReference type="ARBA" id="ARBA00023136"/>
    </source>
</evidence>
<feature type="transmembrane region" description="Helical" evidence="12">
    <location>
        <begin position="270"/>
        <end position="291"/>
    </location>
</feature>
<evidence type="ECO:0000256" key="12">
    <source>
        <dbReference type="SAM" id="Phobius"/>
    </source>
</evidence>
<dbReference type="CDD" id="cd00383">
    <property type="entry name" value="trans_reg_C"/>
    <property type="match status" value="1"/>
</dbReference>
<gene>
    <name evidence="15" type="ORF">SAMN05216204_12944</name>
</gene>
<reference evidence="16" key="1">
    <citation type="submission" date="2016-10" db="EMBL/GenBank/DDBJ databases">
        <authorList>
            <person name="Varghese N."/>
            <person name="Submissions S."/>
        </authorList>
    </citation>
    <scope>NUCLEOTIDE SEQUENCE [LARGE SCALE GENOMIC DNA]</scope>
    <source>
        <strain evidence="16">CGMCC 1.12041</strain>
    </source>
</reference>
<dbReference type="InterPro" id="IPR001867">
    <property type="entry name" value="OmpR/PhoB-type_DNA-bd"/>
</dbReference>
<dbReference type="SMART" id="SM00862">
    <property type="entry name" value="Trans_reg_C"/>
    <property type="match status" value="1"/>
</dbReference>
<dbReference type="GO" id="GO:0000160">
    <property type="term" value="P:phosphorelay signal transduction system"/>
    <property type="evidence" value="ECO:0007669"/>
    <property type="project" value="InterPro"/>
</dbReference>
<dbReference type="SUPFAM" id="SSF46894">
    <property type="entry name" value="C-terminal effector domain of the bipartite response regulators"/>
    <property type="match status" value="1"/>
</dbReference>
<accession>A0A1I1TUM6</accession>
<feature type="transmembrane region" description="Helical" evidence="12">
    <location>
        <begin position="65"/>
        <end position="84"/>
    </location>
</feature>
<dbReference type="AlphaFoldDB" id="A0A1I1TUM6"/>
<dbReference type="Pfam" id="PF03814">
    <property type="entry name" value="KdpA"/>
    <property type="match status" value="1"/>
</dbReference>
<evidence type="ECO:0000256" key="1">
    <source>
        <dbReference type="ARBA" id="ARBA00022448"/>
    </source>
</evidence>
<dbReference type="InterPro" id="IPR011006">
    <property type="entry name" value="CheY-like_superfamily"/>
</dbReference>
<keyword evidence="5" id="KW-0630">Potassium</keyword>
<evidence type="ECO:0000256" key="2">
    <source>
        <dbReference type="ARBA" id="ARBA00022475"/>
    </source>
</evidence>
<keyword evidence="3" id="KW-0633">Potassium transport</keyword>
<dbReference type="Proteomes" id="UP000198639">
    <property type="component" value="Unassembled WGS sequence"/>
</dbReference>
<keyword evidence="6 12" id="KW-1133">Transmembrane helix</keyword>
<dbReference type="PROSITE" id="PS51755">
    <property type="entry name" value="OMPR_PHOB"/>
    <property type="match status" value="1"/>
</dbReference>
<protein>
    <submittedName>
        <fullName evidence="15">K+-transporting ATPase, KdpA</fullName>
    </submittedName>
</protein>
<dbReference type="PANTHER" id="PTHR30607">
    <property type="entry name" value="POTASSIUM-TRANSPORTING ATPASE A CHAIN"/>
    <property type="match status" value="1"/>
</dbReference>
<dbReference type="SMART" id="SM00448">
    <property type="entry name" value="REC"/>
    <property type="match status" value="1"/>
</dbReference>
<evidence type="ECO:0000256" key="3">
    <source>
        <dbReference type="ARBA" id="ARBA00022538"/>
    </source>
</evidence>
<dbReference type="InterPro" id="IPR001789">
    <property type="entry name" value="Sig_transdc_resp-reg_receiver"/>
</dbReference>
<evidence type="ECO:0000259" key="14">
    <source>
        <dbReference type="PROSITE" id="PS51755"/>
    </source>
</evidence>
<evidence type="ECO:0000313" key="16">
    <source>
        <dbReference type="Proteomes" id="UP000198639"/>
    </source>
</evidence>
<dbReference type="GO" id="GO:0006355">
    <property type="term" value="P:regulation of DNA-templated transcription"/>
    <property type="evidence" value="ECO:0007669"/>
    <property type="project" value="InterPro"/>
</dbReference>
<dbReference type="InterPro" id="IPR016032">
    <property type="entry name" value="Sig_transdc_resp-reg_C-effctor"/>
</dbReference>
<keyword evidence="9 12" id="KW-0472">Membrane</keyword>
<sequence>MFTDFLPLLAVFLVVLLLLGYPLGLFMARVADAGAVPGMRWLARGEALFYRAAGEGSTAAQGWKAYALALVAFNAVGALAVYLLQRVQGWLPLNPANLPNVGADSSFNTAVSFVANTNWQGYSGEQTMSILTQMLALAGQNFFPAATGIAVAFALIRGFASRSSKSIGNFWVDLTRSTLYILLPLSLVWAVFFASQGVVQNFSGQVEAQVLDPTSYTLPDGGAARATIQVIPMGPVASQEAIKLLGTNGGGYFNANSAHPFENPNALTNFVQTVGIFLIPAGLCFSFGRMVGDMRQGWAVLATMSILFVAAATLAYAAEQQANPVLAALGVDASGGNMEGKETRFGIAASSLFAAVTTAASCGAVNAMHDSFMPLGGMVPMVLMQLGEGIDFIGDVRKWSAVPIIVLSARTMESEKIRALDAGADDYLAKPFGTGELLARVRATLRRQRQPAERGDGSVRFGAVSVHPHERTVTRDGKHVHLTPTEYRLLAVLAGNAGRVMTNPQLLRAVWGPGHAESGHYLRIYMGHLRHKLEEDPAQPRHLLTETGVGYRLWLGQ</sequence>
<keyword evidence="1" id="KW-0813">Transport</keyword>
<keyword evidence="2" id="KW-1003">Cell membrane</keyword>
<keyword evidence="7" id="KW-0406">Ion transport</keyword>
<dbReference type="Pfam" id="PF00486">
    <property type="entry name" value="Trans_reg_C"/>
    <property type="match status" value="1"/>
</dbReference>
<proteinExistence type="predicted"/>
<dbReference type="PROSITE" id="PS50110">
    <property type="entry name" value="RESPONSE_REGULATORY"/>
    <property type="match status" value="1"/>
</dbReference>
<feature type="transmembrane region" description="Helical" evidence="12">
    <location>
        <begin position="298"/>
        <end position="318"/>
    </location>
</feature>
<dbReference type="STRING" id="1164594.SAMN05216204_12944"/>
<keyword evidence="8 11" id="KW-0238">DNA-binding</keyword>
<dbReference type="FunFam" id="1.10.10.10:FF:000210">
    <property type="entry name" value="Winged-helix transcriptional response regulator KdpE"/>
    <property type="match status" value="1"/>
</dbReference>
<evidence type="ECO:0000313" key="15">
    <source>
        <dbReference type="EMBL" id="SFD59230.1"/>
    </source>
</evidence>
<dbReference type="Gene3D" id="6.10.250.690">
    <property type="match status" value="1"/>
</dbReference>
<feature type="DNA-binding region" description="OmpR/PhoB-type" evidence="11">
    <location>
        <begin position="456"/>
        <end position="555"/>
    </location>
</feature>
<evidence type="ECO:0000256" key="6">
    <source>
        <dbReference type="ARBA" id="ARBA00022989"/>
    </source>
</evidence>
<keyword evidence="16" id="KW-1185">Reference proteome</keyword>
<dbReference type="NCBIfam" id="TIGR00680">
    <property type="entry name" value="kdpA"/>
    <property type="match status" value="1"/>
</dbReference>
<dbReference type="EMBL" id="FOLD01000029">
    <property type="protein sequence ID" value="SFD59230.1"/>
    <property type="molecule type" value="Genomic_DNA"/>
</dbReference>
<dbReference type="OrthoDB" id="9763796at2"/>
<evidence type="ECO:0000256" key="10">
    <source>
        <dbReference type="PROSITE-ProRule" id="PRU00169"/>
    </source>
</evidence>